<reference evidence="6 7" key="1">
    <citation type="submission" date="2019-02" db="EMBL/GenBank/DDBJ databases">
        <title>Genomic Encyclopedia of Type Strains, Phase IV (KMG-IV): sequencing the most valuable type-strain genomes for metagenomic binning, comparative biology and taxonomic classification.</title>
        <authorList>
            <person name="Goeker M."/>
        </authorList>
    </citation>
    <scope>NUCLEOTIDE SEQUENCE [LARGE SCALE GENOMIC DNA]</scope>
    <source>
        <strain evidence="6 7">DSM 28825</strain>
    </source>
</reference>
<keyword evidence="1 4" id="KW-0732">Signal</keyword>
<evidence type="ECO:0000313" key="6">
    <source>
        <dbReference type="EMBL" id="RZT93139.1"/>
    </source>
</evidence>
<evidence type="ECO:0000256" key="3">
    <source>
        <dbReference type="ARBA" id="ARBA00023157"/>
    </source>
</evidence>
<keyword evidence="3" id="KW-1015">Disulfide bond</keyword>
<sequence length="887" mass="95412">MNYLYIKFTLLLFSICFFTNSLSAQIIMPAGTTSMDVKGGELFYDGGGVNNDYTSNEDRTVTFRVPAGAFIRVVFNQFDLEAQSNCNWDWLKIFDGNDTSASEFGTYCGTNSPGTIISTGNSLTFQFHSDYSVVKSGWEALIEVLITVDLAKSFDESCAGSNDGLIQFYETTPGIDTDLEFSIDAGVSWQDSPVFTGLSAGNYNLQIRLPGGGSVSPNYPLTIGTATNLNISIDTKTDSNCNTEDGNIDVTISGGRSGSLITNGATGMLDLQSSFMSNLGSFTMEGWVKLGAARSTYTGQKSFFGQNDAIEFGFENGNLACWTAGGGRVDYSISNYPDDMKWHHVAVVGTGLNLILYLDGNEVSRSSNSTGNYGSNTSFTTKIGAGVWDPGITSEPFNGVFSHVRFWNAARSQTQISTWKDQSVLGDEQNLMAVYKLDVPPDGDKIYGIGSRGTVAIMNSGATWSDIDPVYTFAWTGPNGFTSSDEDLTAIGAGLYSILVTDLNLCSASQDVTVGELSNLVVSEMHTPILCHGGSTIVNISATGGVAPYTGIGDFTQFAGETTYTVSDNNGCSDTYTIILDDVDALALSSSISKDPICEGEDVTISLDDPGDYSVNFSGSNDYILIPNSSDINTGSSVDLRTVMMWFMPDNTSQRQVLYEEGGGVNGFSVYIENNKINAYGWNNNSSWTSLGGDIVTDKWQHVCFTWNSAGASNERFKVYLNGILVGQTNGNTMPAHSGDIRIGQAANLRLPNNSTGSGYFYSGNIDEFRLWNAELTLSQIQTEMTTMIPNSASLIVHYNFNDQGTPIVTDITGGNSGSINGTVNYVSDYAFLWNDPTASTSLGVDVRPSAETTYTVTATNEHGCVSTKQLTVHVNPKPKPIGIFFE</sequence>
<dbReference type="FunFam" id="2.60.120.290:FF:000005">
    <property type="entry name" value="Procollagen C-endopeptidase enhancer 1"/>
    <property type="match status" value="1"/>
</dbReference>
<dbReference type="GO" id="GO:0005975">
    <property type="term" value="P:carbohydrate metabolic process"/>
    <property type="evidence" value="ECO:0007669"/>
    <property type="project" value="UniProtKB-ARBA"/>
</dbReference>
<organism evidence="6 7">
    <name type="scientific">Ancylomarina subtilis</name>
    <dbReference type="NCBI Taxonomy" id="1639035"/>
    <lineage>
        <taxon>Bacteria</taxon>
        <taxon>Pseudomonadati</taxon>
        <taxon>Bacteroidota</taxon>
        <taxon>Bacteroidia</taxon>
        <taxon>Marinilabiliales</taxon>
        <taxon>Marinifilaceae</taxon>
        <taxon>Ancylomarina</taxon>
    </lineage>
</organism>
<dbReference type="InterPro" id="IPR006558">
    <property type="entry name" value="LamG-like"/>
</dbReference>
<dbReference type="PROSITE" id="PS01180">
    <property type="entry name" value="CUB"/>
    <property type="match status" value="1"/>
</dbReference>
<dbReference type="EMBL" id="SHKN01000002">
    <property type="protein sequence ID" value="RZT93139.1"/>
    <property type="molecule type" value="Genomic_DNA"/>
</dbReference>
<dbReference type="InterPro" id="IPR013783">
    <property type="entry name" value="Ig-like_fold"/>
</dbReference>
<dbReference type="Pfam" id="PF13385">
    <property type="entry name" value="Laminin_G_3"/>
    <property type="match status" value="2"/>
</dbReference>
<accession>A0A4V2FS70</accession>
<name>A0A4V2FS70_9BACT</name>
<dbReference type="AlphaFoldDB" id="A0A4V2FS70"/>
<dbReference type="SMART" id="SM00560">
    <property type="entry name" value="LamGL"/>
    <property type="match status" value="1"/>
</dbReference>
<dbReference type="SMART" id="SM00042">
    <property type="entry name" value="CUB"/>
    <property type="match status" value="1"/>
</dbReference>
<feature type="chain" id="PRO_5020363079" evidence="4">
    <location>
        <begin position="25"/>
        <end position="887"/>
    </location>
</feature>
<dbReference type="Pfam" id="PF00431">
    <property type="entry name" value="CUB"/>
    <property type="match status" value="1"/>
</dbReference>
<evidence type="ECO:0000256" key="1">
    <source>
        <dbReference type="ARBA" id="ARBA00022729"/>
    </source>
</evidence>
<dbReference type="CDD" id="cd00041">
    <property type="entry name" value="CUB"/>
    <property type="match status" value="1"/>
</dbReference>
<dbReference type="Gene3D" id="2.60.120.290">
    <property type="entry name" value="Spermadhesin, CUB domain"/>
    <property type="match status" value="1"/>
</dbReference>
<dbReference type="InterPro" id="IPR030476">
    <property type="entry name" value="Pentaxin_CS"/>
</dbReference>
<keyword evidence="7" id="KW-1185">Reference proteome</keyword>
<dbReference type="InterPro" id="IPR000859">
    <property type="entry name" value="CUB_dom"/>
</dbReference>
<dbReference type="InterPro" id="IPR013320">
    <property type="entry name" value="ConA-like_dom_sf"/>
</dbReference>
<protein>
    <submittedName>
        <fullName evidence="6">CUB-like protein</fullName>
    </submittedName>
</protein>
<dbReference type="Gene3D" id="2.60.40.10">
    <property type="entry name" value="Immunoglobulins"/>
    <property type="match status" value="1"/>
</dbReference>
<evidence type="ECO:0000259" key="5">
    <source>
        <dbReference type="PROSITE" id="PS01180"/>
    </source>
</evidence>
<dbReference type="SUPFAM" id="SSF49854">
    <property type="entry name" value="Spermadhesin, CUB domain"/>
    <property type="match status" value="1"/>
</dbReference>
<comment type="caution">
    <text evidence="6">The sequence shown here is derived from an EMBL/GenBank/DDBJ whole genome shotgun (WGS) entry which is preliminary data.</text>
</comment>
<dbReference type="OrthoDB" id="976756at2"/>
<gene>
    <name evidence="6" type="ORF">EV201_2291</name>
</gene>
<dbReference type="PROSITE" id="PS00289">
    <property type="entry name" value="PTX_1"/>
    <property type="match status" value="1"/>
</dbReference>
<proteinExistence type="predicted"/>
<feature type="signal peptide" evidence="4">
    <location>
        <begin position="1"/>
        <end position="24"/>
    </location>
</feature>
<dbReference type="SUPFAM" id="SSF49899">
    <property type="entry name" value="Concanavalin A-like lectins/glucanases"/>
    <property type="match status" value="2"/>
</dbReference>
<keyword evidence="2" id="KW-0677">Repeat</keyword>
<dbReference type="Gene3D" id="2.60.120.200">
    <property type="match status" value="2"/>
</dbReference>
<dbReference type="GO" id="GO:0004553">
    <property type="term" value="F:hydrolase activity, hydrolyzing O-glycosyl compounds"/>
    <property type="evidence" value="ECO:0007669"/>
    <property type="project" value="UniProtKB-ARBA"/>
</dbReference>
<dbReference type="PANTHER" id="PTHR24251">
    <property type="entry name" value="OVOCHYMASE-RELATED"/>
    <property type="match status" value="1"/>
</dbReference>
<feature type="domain" description="CUB" evidence="5">
    <location>
        <begin position="38"/>
        <end position="145"/>
    </location>
</feature>
<evidence type="ECO:0000313" key="7">
    <source>
        <dbReference type="Proteomes" id="UP000293562"/>
    </source>
</evidence>
<evidence type="ECO:0000256" key="4">
    <source>
        <dbReference type="SAM" id="SignalP"/>
    </source>
</evidence>
<dbReference type="RefSeq" id="WP_130307721.1">
    <property type="nucleotide sequence ID" value="NZ_SHKN01000002.1"/>
</dbReference>
<dbReference type="InterPro" id="IPR035914">
    <property type="entry name" value="Sperma_CUB_dom_sf"/>
</dbReference>
<evidence type="ECO:0000256" key="2">
    <source>
        <dbReference type="ARBA" id="ARBA00022737"/>
    </source>
</evidence>
<dbReference type="Proteomes" id="UP000293562">
    <property type="component" value="Unassembled WGS sequence"/>
</dbReference>